<proteinExistence type="predicted"/>
<feature type="compositionally biased region" description="Polar residues" evidence="1">
    <location>
        <begin position="39"/>
        <end position="59"/>
    </location>
</feature>
<evidence type="ECO:0000313" key="3">
    <source>
        <dbReference type="EMBL" id="SPB17822.1"/>
    </source>
</evidence>
<gene>
    <name evidence="3" type="ORF">NOV72_05025</name>
</gene>
<evidence type="ECO:0000313" key="4">
    <source>
        <dbReference type="Proteomes" id="UP000238169"/>
    </source>
</evidence>
<evidence type="ECO:0000256" key="1">
    <source>
        <dbReference type="SAM" id="MobiDB-lite"/>
    </source>
</evidence>
<reference evidence="4" key="1">
    <citation type="submission" date="2018-01" db="EMBL/GenBank/DDBJ databases">
        <authorList>
            <person name="Peeters C."/>
        </authorList>
    </citation>
    <scope>NUCLEOTIDE SEQUENCE [LARGE SCALE GENOMIC DNA]</scope>
</reference>
<feature type="region of interest" description="Disordered" evidence="1">
    <location>
        <begin position="31"/>
        <end position="75"/>
    </location>
</feature>
<accession>A0A2U3IC95</accession>
<dbReference type="OrthoDB" id="9030700at2"/>
<keyword evidence="4" id="KW-1185">Reference proteome</keyword>
<dbReference type="Proteomes" id="UP000238169">
    <property type="component" value="Unassembled WGS sequence"/>
</dbReference>
<feature type="signal peptide" evidence="2">
    <location>
        <begin position="1"/>
        <end position="22"/>
    </location>
</feature>
<dbReference type="RefSeq" id="WP_106857318.1">
    <property type="nucleotide sequence ID" value="NZ_OGTP01000023.1"/>
</dbReference>
<keyword evidence="2" id="KW-0732">Signal</keyword>
<protein>
    <recommendedName>
        <fullName evidence="5">Lipoprotein</fullName>
    </recommendedName>
</protein>
<evidence type="ECO:0008006" key="5">
    <source>
        <dbReference type="Google" id="ProtNLM"/>
    </source>
</evidence>
<evidence type="ECO:0000256" key="2">
    <source>
        <dbReference type="SAM" id="SignalP"/>
    </source>
</evidence>
<name>A0A2U3IC95_9BURK</name>
<feature type="chain" id="PRO_5015477556" description="Lipoprotein" evidence="2">
    <location>
        <begin position="23"/>
        <end position="75"/>
    </location>
</feature>
<sequence>MTGTLKGIIIVAALAGASYAMASGYGPAPYYSPMEGAPMSQQGMNTQTIAQDAQQSNDASVDKSKQESPLMQAQD</sequence>
<organism evidence="3 4">
    <name type="scientific">Caballeronia novacaledonica</name>
    <dbReference type="NCBI Taxonomy" id="1544861"/>
    <lineage>
        <taxon>Bacteria</taxon>
        <taxon>Pseudomonadati</taxon>
        <taxon>Pseudomonadota</taxon>
        <taxon>Betaproteobacteria</taxon>
        <taxon>Burkholderiales</taxon>
        <taxon>Burkholderiaceae</taxon>
        <taxon>Caballeronia</taxon>
    </lineage>
</organism>
<dbReference type="EMBL" id="OGTP01000023">
    <property type="protein sequence ID" value="SPB17822.1"/>
    <property type="molecule type" value="Genomic_DNA"/>
</dbReference>
<dbReference type="AlphaFoldDB" id="A0A2U3IC95"/>